<dbReference type="EMBL" id="JACBKZ010000004">
    <property type="protein sequence ID" value="KAF5951955.1"/>
    <property type="molecule type" value="Genomic_DNA"/>
</dbReference>
<comment type="caution">
    <text evidence="1">The sequence shown here is derived from an EMBL/GenBank/DDBJ whole genome shotgun (WGS) entry which is preliminary data.</text>
</comment>
<dbReference type="AlphaFoldDB" id="A0A7J7HH94"/>
<protein>
    <submittedName>
        <fullName evidence="1">Uncharacterized protein</fullName>
    </submittedName>
</protein>
<organism evidence="1 2">
    <name type="scientific">Camellia sinensis</name>
    <name type="common">Tea plant</name>
    <name type="synonym">Thea sinensis</name>
    <dbReference type="NCBI Taxonomy" id="4442"/>
    <lineage>
        <taxon>Eukaryota</taxon>
        <taxon>Viridiplantae</taxon>
        <taxon>Streptophyta</taxon>
        <taxon>Embryophyta</taxon>
        <taxon>Tracheophyta</taxon>
        <taxon>Spermatophyta</taxon>
        <taxon>Magnoliopsida</taxon>
        <taxon>eudicotyledons</taxon>
        <taxon>Gunneridae</taxon>
        <taxon>Pentapetalae</taxon>
        <taxon>asterids</taxon>
        <taxon>Ericales</taxon>
        <taxon>Theaceae</taxon>
        <taxon>Camellia</taxon>
    </lineage>
</organism>
<dbReference type="Proteomes" id="UP000593564">
    <property type="component" value="Unassembled WGS sequence"/>
</dbReference>
<proteinExistence type="predicted"/>
<sequence>MPLFFLRGTLKGVTDIGVWEFALNQLASRSSHQQEYGMSQVMVRVLKFFWHQDSITKRYIKNFTDCQKWSADSLVSSWIKNGLVETEENGKVIIQELINSFLLENLDNGRHVKMHKEALVVLRHFRQRGLGLTETPRVEDWFYFEEIELINNKSSKLPEKPECLFLQKLLLHNL</sequence>
<reference evidence="2" key="1">
    <citation type="journal article" date="2020" name="Nat. Commun.">
        <title>Genome assembly of wild tea tree DASZ reveals pedigree and selection history of tea varieties.</title>
        <authorList>
            <person name="Zhang W."/>
            <person name="Zhang Y."/>
            <person name="Qiu H."/>
            <person name="Guo Y."/>
            <person name="Wan H."/>
            <person name="Zhang X."/>
            <person name="Scossa F."/>
            <person name="Alseekh S."/>
            <person name="Zhang Q."/>
            <person name="Wang P."/>
            <person name="Xu L."/>
            <person name="Schmidt M.H."/>
            <person name="Jia X."/>
            <person name="Li D."/>
            <person name="Zhu A."/>
            <person name="Guo F."/>
            <person name="Chen W."/>
            <person name="Ni D."/>
            <person name="Usadel B."/>
            <person name="Fernie A.R."/>
            <person name="Wen W."/>
        </authorList>
    </citation>
    <scope>NUCLEOTIDE SEQUENCE [LARGE SCALE GENOMIC DNA]</scope>
    <source>
        <strain evidence="2">cv. G240</strain>
    </source>
</reference>
<accession>A0A7J7HH94</accession>
<evidence type="ECO:0000313" key="1">
    <source>
        <dbReference type="EMBL" id="KAF5951955.1"/>
    </source>
</evidence>
<gene>
    <name evidence="1" type="ORF">HYC85_009899</name>
</gene>
<evidence type="ECO:0000313" key="2">
    <source>
        <dbReference type="Proteomes" id="UP000593564"/>
    </source>
</evidence>
<name>A0A7J7HH94_CAMSI</name>
<reference evidence="1 2" key="2">
    <citation type="submission" date="2020-07" db="EMBL/GenBank/DDBJ databases">
        <title>Genome assembly of wild tea tree DASZ reveals pedigree and selection history of tea varieties.</title>
        <authorList>
            <person name="Zhang W."/>
        </authorList>
    </citation>
    <scope>NUCLEOTIDE SEQUENCE [LARGE SCALE GENOMIC DNA]</scope>
    <source>
        <strain evidence="2">cv. G240</strain>
        <tissue evidence="1">Leaf</tissue>
    </source>
</reference>
<keyword evidence="2" id="KW-1185">Reference proteome</keyword>